<feature type="active site" description="For ATPase activity" evidence="1">
    <location>
        <position position="181"/>
    </location>
</feature>
<comment type="subunit">
    <text evidence="1">Interacts (via N-terminus) with the terminase small subunit (via C-terminus); the active complex is probably heterooligomeric. Interacts (via C-terminus) with the portal protein; this interaction allows the packaging of viral DNA.</text>
</comment>
<comment type="catalytic activity">
    <reaction evidence="1">
        <text>Endonucleolytic cleavage of DNA to give specific double-stranded fragments with terminal 5'-phosphates.</text>
        <dbReference type="EC" id="3.1.21.4"/>
    </reaction>
</comment>
<dbReference type="Pfam" id="PF05876">
    <property type="entry name" value="GpA_ATPase"/>
    <property type="match status" value="1"/>
</dbReference>
<dbReference type="InterPro" id="IPR046454">
    <property type="entry name" value="GpA_endonuclease"/>
</dbReference>
<feature type="domain" description="Phage terminase large subunit GpA ATPase" evidence="2">
    <location>
        <begin position="44"/>
        <end position="305"/>
    </location>
</feature>
<feature type="short sequence motif" description="Walker B motif" evidence="1">
    <location>
        <begin position="176"/>
        <end position="181"/>
    </location>
</feature>
<reference evidence="4 5" key="1">
    <citation type="journal article" date="2015" name="Front. Microbiol.">
        <title>The use of phage FCL-2 as an alternative to chemotherapy against columnaris disease in aquaculture.</title>
        <authorList>
            <person name="Laanto E."/>
            <person name="Bamford J.K."/>
            <person name="Ravantti J.J."/>
            <person name="Sundberg L.R."/>
        </authorList>
    </citation>
    <scope>NUCLEOTIDE SEQUENCE [LARGE SCALE GENOMIC DNA]</scope>
</reference>
<dbReference type="EC" id="3.6.4.-" evidence="1"/>
<keyword evidence="5" id="KW-1185">Reference proteome</keyword>
<evidence type="ECO:0000259" key="3">
    <source>
        <dbReference type="Pfam" id="PF20454"/>
    </source>
</evidence>
<keyword evidence="1" id="KW-0378">Hydrolase</keyword>
<dbReference type="RefSeq" id="YP_009140506.1">
    <property type="nucleotide sequence ID" value="NC_027125.1"/>
</dbReference>
<sequence>MLQDIFLKNILSIQENVYKYNPVKLEPTDWIPENVFLTREVTQYPGYYSYELTPYIKEIVECLSPSSDVEMVAVMKNNQSGFTMGVIIPYILYLIKENPCNIMFLSGTDDLMQKTVRRKLDPVLNSSGIMKLIKAQDTRKRNNRTGNTDFEKQFAGGNLAMGSYKVNNLRMESAKIILADEFDVAPYSDKEEGNIRMLLENRTTSYPKSKKLLYLSTPTVKGASNVEQVYLMGDQRHWHWNCPHCNEWIDVQWAVKKDGEIIGGIKFEVDDEGLLVEGSTYYQCQHCKGKIFEKEKAKLNKTGKWIPTTKPKRKKFRSYQNPATYCFDSWDDLAMEFLAANPKNGVVDKGLLKAFVNTKLAQTWEEEGKAIRVSDLMNNTRSYEIGIVPDQTCENDGNGKIVLITLACDLGGIMNEQVKDVRLDWEIQAHSSTGVTYNINHGSIGTFKRSRTKSKQELDNDTERIKYTYDHGDFGPRLVSVWPELKNIISRTLKSQSGKGYNIDITVIDTSYFTKLAYDFIQQENDPFIVGIKGYKHEEYVNLSVDTPIIKNSLENKGKLFILQVNKLKDILADNIRLKMDDFGYQPRGYMNFPQPEQGKYTMKNYFKHLEAEHRVEEIKGERVVGFMWKKKNDSLENHFWDVNVYNLAAREIFIKILRKSHSKYAKLTFEMWATIFDE</sequence>
<comment type="function">
    <text evidence="1">The terminase large subunit acts as an ATP driven molecular motor necessary for viral DNA translocation into empty capsids and as an endonuclease that cuts the viral genome from the concetamer to initiate and to end the packaging reaction. The terminase lies at a unique vertex of the procapsid and is composed of two subunits, a small terminase subunit involved in viral DNA recognition, and a large terminase subunit possessing endonucleolytic and ATPase activities (DNA maturation and packaging). The endonuclease activity cleaves the viral DNA generating 5'overhangs. The strand separation activity separates the cohesive ends generating the single-stranded 'sticky' ends of the mature genome. The DNA-terminase complex binds to the portal of the procapsid thereby activating the translocase activity of the terminase. The terminase packages the viral DNA into the procapsid until the next concatemer reaches the complex. The downstream site is then cut generating the mature right end of the genome, the heterotrimer undocks from the DNA-filled head and remains bound to the left end of concatemer's next genome.</text>
</comment>
<name>A0A0A0YNL4_9CAUD</name>
<dbReference type="OrthoDB" id="1023at10239"/>
<proteinExistence type="inferred from homology"/>
<dbReference type="GO" id="GO:0046872">
    <property type="term" value="F:metal ion binding"/>
    <property type="evidence" value="ECO:0007669"/>
    <property type="project" value="UniProtKB-UniRule"/>
</dbReference>
<keyword evidence="1" id="KW-0231">Viral genome packaging</keyword>
<keyword evidence="1" id="KW-0479">Metal-binding</keyword>
<dbReference type="EC" id="3.1.21.4" evidence="1"/>
<dbReference type="GO" id="GO:0005524">
    <property type="term" value="F:ATP binding"/>
    <property type="evidence" value="ECO:0007669"/>
    <property type="project" value="UniProtKB-UniRule"/>
</dbReference>
<evidence type="ECO:0000256" key="1">
    <source>
        <dbReference type="HAMAP-Rule" id="MF_04144"/>
    </source>
</evidence>
<dbReference type="GO" id="GO:0019073">
    <property type="term" value="P:viral DNA genome packaging"/>
    <property type="evidence" value="ECO:0007669"/>
    <property type="project" value="UniProtKB-UniRule"/>
</dbReference>
<comment type="domain">
    <text evidence="1">The N-terminus is involved in the formation of the heterotrimer with the small subunit. The N-terminus part contains the translocase activity involved in DNA packaging. At the N-terminus, there is a high affinity ATPase center that is probably needed for the packaging activity. The Walker A motif of the ATPase center is responsible for interacting with the ATP phosphate and the Q motif governs force generation and the interaction with DNA. The C-terminus contains the site specific endonuclease (cos-cleavage) and strand separation activities required for genome maturation. A second ATPase catalytic site regulates the genome maturation. The C-terminus very end is involved in binding to the procapsid. Contains a basic leucine zipper (bZIP) that may be involved in the formation of the terminase.</text>
</comment>
<feature type="domain" description="Terminase large subunit GpA endonuclease" evidence="3">
    <location>
        <begin position="323"/>
        <end position="654"/>
    </location>
</feature>
<evidence type="ECO:0000259" key="2">
    <source>
        <dbReference type="Pfam" id="PF05876"/>
    </source>
</evidence>
<dbReference type="Gene3D" id="3.40.50.300">
    <property type="entry name" value="P-loop containing nucleotide triphosphate hydrolases"/>
    <property type="match status" value="1"/>
</dbReference>
<dbReference type="GO" id="GO:0098009">
    <property type="term" value="C:viral terminase, large subunit"/>
    <property type="evidence" value="ECO:0007669"/>
    <property type="project" value="UniProtKB-UniRule"/>
</dbReference>
<keyword evidence="1" id="KW-1035">Host cytoplasm</keyword>
<keyword evidence="1" id="KW-0067">ATP-binding</keyword>
<keyword evidence="1" id="KW-0255">Endonuclease</keyword>
<comment type="caution">
    <text evidence="1">Lacks conserved residue(s) required for the propagation of feature annotation.</text>
</comment>
<dbReference type="Pfam" id="PF20454">
    <property type="entry name" value="GpA_nuclease"/>
    <property type="match status" value="1"/>
</dbReference>
<comment type="similarity">
    <text evidence="1">Belongs to the lambdavirus large terminase family.</text>
</comment>
<comment type="cofactor">
    <cofactor evidence="1">
        <name>Mg(2+)</name>
        <dbReference type="ChEBI" id="CHEBI:18420"/>
    </cofactor>
</comment>
<dbReference type="InterPro" id="IPR008866">
    <property type="entry name" value="Phage_lambda_GpA-like"/>
</dbReference>
<organism evidence="4 5">
    <name type="scientific">Flavobacterium phage FCL-2</name>
    <dbReference type="NCBI Taxonomy" id="908819"/>
    <lineage>
        <taxon>Viruses</taxon>
        <taxon>Duplodnaviria</taxon>
        <taxon>Heunggongvirae</taxon>
        <taxon>Uroviricota</taxon>
        <taxon>Caudoviricetes</taxon>
        <taxon>Ficleduovirus</taxon>
        <taxon>Ficleduovirus FCL2</taxon>
    </lineage>
</organism>
<dbReference type="GO" id="GO:0009036">
    <property type="term" value="F:type II site-specific deoxyribonuclease activity"/>
    <property type="evidence" value="ECO:0007669"/>
    <property type="project" value="UniProtKB-UniRule"/>
</dbReference>
<keyword evidence="1" id="KW-0460">Magnesium</keyword>
<feature type="short sequence motif" description="Walker A motif" evidence="1">
    <location>
        <begin position="76"/>
        <end position="83"/>
    </location>
</feature>
<dbReference type="Proteomes" id="UP000030329">
    <property type="component" value="Segment"/>
</dbReference>
<keyword evidence="1" id="KW-0540">Nuclease</keyword>
<dbReference type="HAMAP" id="MF_04144">
    <property type="entry name" value="TERL_LAMBDA"/>
    <property type="match status" value="1"/>
</dbReference>
<evidence type="ECO:0000313" key="4">
    <source>
        <dbReference type="EMBL" id="AIX11860.1"/>
    </source>
</evidence>
<feature type="binding site" evidence="1">
    <location>
        <position position="409"/>
    </location>
    <ligand>
        <name>Mg(2+)</name>
        <dbReference type="ChEBI" id="CHEBI:18420"/>
        <note>catalytic; for nuclease activity</note>
    </ligand>
</feature>
<keyword evidence="1" id="KW-0547">Nucleotide-binding</keyword>
<dbReference type="GO" id="GO:0030430">
    <property type="term" value="C:host cell cytoplasm"/>
    <property type="evidence" value="ECO:0007669"/>
    <property type="project" value="UniProtKB-SubCell"/>
</dbReference>
<accession>A0A0A0YNL4</accession>
<keyword evidence="1" id="KW-1188">Viral release from host cell</keyword>
<dbReference type="KEGG" id="vg:24405073"/>
<dbReference type="GO" id="GO:0016887">
    <property type="term" value="F:ATP hydrolysis activity"/>
    <property type="evidence" value="ECO:0007669"/>
    <property type="project" value="UniProtKB-UniRule"/>
</dbReference>
<dbReference type="GeneID" id="24405073"/>
<dbReference type="InterPro" id="IPR046453">
    <property type="entry name" value="GpA_ATPase"/>
</dbReference>
<comment type="subcellular location">
    <subcellularLocation>
        <location evidence="1">Host cytoplasm</location>
    </subcellularLocation>
    <text evidence="1">The terminase lies at a unique vertex of the procapsid during viral DNA packaging.</text>
</comment>
<evidence type="ECO:0000313" key="5">
    <source>
        <dbReference type="Proteomes" id="UP000030329"/>
    </source>
</evidence>
<protein>
    <recommendedName>
        <fullName evidence="1">Terminase, large subunit</fullName>
    </recommendedName>
    <alternativeName>
        <fullName evidence="1">DNA-packaging protein</fullName>
    </alternativeName>
    <alternativeName>
        <fullName evidence="1">Large terminase protein</fullName>
    </alternativeName>
    <domain>
        <recommendedName>
            <fullName evidence="1">Endonuclease</fullName>
            <ecNumber evidence="1">3.1.21.4</ecNumber>
        </recommendedName>
    </domain>
    <domain>
        <recommendedName>
            <fullName evidence="1">ATPase</fullName>
            <ecNumber evidence="1">3.6.4.-</ecNumber>
        </recommendedName>
    </domain>
</protein>
<dbReference type="InterPro" id="IPR027417">
    <property type="entry name" value="P-loop_NTPase"/>
</dbReference>
<dbReference type="EMBL" id="KM873719">
    <property type="protein sequence ID" value="AIX11860.1"/>
    <property type="molecule type" value="Genomic_DNA"/>
</dbReference>